<reference evidence="8 10" key="2">
    <citation type="submission" date="2015-09" db="EMBL/GenBank/DDBJ databases">
        <authorList>
            <consortium name="Swine Surveillance"/>
        </authorList>
    </citation>
    <scope>NUCLEOTIDE SEQUENCE [LARGE SCALE GENOMIC DNA]</scope>
    <source>
        <strain evidence="8 10">5120</strain>
    </source>
</reference>
<dbReference type="Pfam" id="PF00440">
    <property type="entry name" value="TetR_N"/>
    <property type="match status" value="1"/>
</dbReference>
<dbReference type="EMBL" id="CYSC01000041">
    <property type="protein sequence ID" value="CUH73569.1"/>
    <property type="molecule type" value="Genomic_DNA"/>
</dbReference>
<dbReference type="Gene3D" id="1.10.357.10">
    <property type="entry name" value="Tetracycline Repressor, domain 2"/>
    <property type="match status" value="1"/>
</dbReference>
<keyword evidence="4" id="KW-0804">Transcription</keyword>
<dbReference type="Pfam" id="PF13977">
    <property type="entry name" value="TetR_C_6"/>
    <property type="match status" value="1"/>
</dbReference>
<dbReference type="Proteomes" id="UP000051086">
    <property type="component" value="Unassembled WGS sequence"/>
</dbReference>
<dbReference type="AlphaFoldDB" id="A0A0P1FNF3"/>
<keyword evidence="9" id="KW-1185">Reference proteome</keyword>
<dbReference type="PANTHER" id="PTHR30055">
    <property type="entry name" value="HTH-TYPE TRANSCRIPTIONAL REGULATOR RUTR"/>
    <property type="match status" value="1"/>
</dbReference>
<dbReference type="InterPro" id="IPR001647">
    <property type="entry name" value="HTH_TetR"/>
</dbReference>
<feature type="domain" description="HTH tetR-type" evidence="6">
    <location>
        <begin position="14"/>
        <end position="74"/>
    </location>
</feature>
<gene>
    <name evidence="8" type="primary">bm3R1</name>
    <name evidence="7" type="ORF">TL5118_03188</name>
    <name evidence="8" type="ORF">TL5120_03380</name>
</gene>
<dbReference type="EMBL" id="CYSB01000038">
    <property type="protein sequence ID" value="CUH69229.1"/>
    <property type="molecule type" value="Genomic_DNA"/>
</dbReference>
<evidence type="ECO:0000313" key="7">
    <source>
        <dbReference type="EMBL" id="CUH69229.1"/>
    </source>
</evidence>
<dbReference type="Proteomes" id="UP000051887">
    <property type="component" value="Unassembled WGS sequence"/>
</dbReference>
<dbReference type="PANTHER" id="PTHR30055:SF234">
    <property type="entry name" value="HTH-TYPE TRANSCRIPTIONAL REGULATOR BETI"/>
    <property type="match status" value="1"/>
</dbReference>
<dbReference type="InterPro" id="IPR039538">
    <property type="entry name" value="BetI_C"/>
</dbReference>
<evidence type="ECO:0000259" key="6">
    <source>
        <dbReference type="PROSITE" id="PS50977"/>
    </source>
</evidence>
<dbReference type="SUPFAM" id="SSF46689">
    <property type="entry name" value="Homeodomain-like"/>
    <property type="match status" value="1"/>
</dbReference>
<dbReference type="InterPro" id="IPR036271">
    <property type="entry name" value="Tet_transcr_reg_TetR-rel_C_sf"/>
</dbReference>
<evidence type="ECO:0000313" key="8">
    <source>
        <dbReference type="EMBL" id="CUH73569.1"/>
    </source>
</evidence>
<evidence type="ECO:0000256" key="4">
    <source>
        <dbReference type="ARBA" id="ARBA00023163"/>
    </source>
</evidence>
<keyword evidence="3 5" id="KW-0238">DNA-binding</keyword>
<dbReference type="InterPro" id="IPR009057">
    <property type="entry name" value="Homeodomain-like_sf"/>
</dbReference>
<dbReference type="OrthoDB" id="9809265at2"/>
<dbReference type="InterPro" id="IPR050109">
    <property type="entry name" value="HTH-type_TetR-like_transc_reg"/>
</dbReference>
<protein>
    <submittedName>
        <fullName evidence="8">HTH-type transcriptional repressor Bm3R1</fullName>
    </submittedName>
</protein>
<dbReference type="GO" id="GO:0000976">
    <property type="term" value="F:transcription cis-regulatory region binding"/>
    <property type="evidence" value="ECO:0007669"/>
    <property type="project" value="TreeGrafter"/>
</dbReference>
<organism evidence="8 10">
    <name type="scientific">Thalassovita autumnalis</name>
    <dbReference type="NCBI Taxonomy" id="2072972"/>
    <lineage>
        <taxon>Bacteria</taxon>
        <taxon>Pseudomonadati</taxon>
        <taxon>Pseudomonadota</taxon>
        <taxon>Alphaproteobacteria</taxon>
        <taxon>Rhodobacterales</taxon>
        <taxon>Roseobacteraceae</taxon>
        <taxon>Thalassovita</taxon>
    </lineage>
</organism>
<reference evidence="7 9" key="1">
    <citation type="submission" date="2015-09" db="EMBL/GenBank/DDBJ databases">
        <authorList>
            <person name="Rodrigo-Torres L."/>
            <person name="Arahal D.R."/>
        </authorList>
    </citation>
    <scope>NUCLEOTIDE SEQUENCE [LARGE SCALE GENOMIC DNA]</scope>
    <source>
        <strain evidence="7 9">CECT 5118</strain>
    </source>
</reference>
<feature type="DNA-binding region" description="H-T-H motif" evidence="5">
    <location>
        <begin position="37"/>
        <end position="56"/>
    </location>
</feature>
<evidence type="ECO:0000256" key="5">
    <source>
        <dbReference type="PROSITE-ProRule" id="PRU00335"/>
    </source>
</evidence>
<dbReference type="GO" id="GO:0003700">
    <property type="term" value="F:DNA-binding transcription factor activity"/>
    <property type="evidence" value="ECO:0007669"/>
    <property type="project" value="TreeGrafter"/>
</dbReference>
<evidence type="ECO:0000313" key="9">
    <source>
        <dbReference type="Proteomes" id="UP000051086"/>
    </source>
</evidence>
<evidence type="ECO:0000256" key="3">
    <source>
        <dbReference type="ARBA" id="ARBA00023125"/>
    </source>
</evidence>
<dbReference type="InterPro" id="IPR023772">
    <property type="entry name" value="DNA-bd_HTH_TetR-type_CS"/>
</dbReference>
<evidence type="ECO:0000313" key="10">
    <source>
        <dbReference type="Proteomes" id="UP000051887"/>
    </source>
</evidence>
<evidence type="ECO:0000256" key="2">
    <source>
        <dbReference type="ARBA" id="ARBA00023015"/>
    </source>
</evidence>
<dbReference type="SUPFAM" id="SSF48498">
    <property type="entry name" value="Tetracyclin repressor-like, C-terminal domain"/>
    <property type="match status" value="1"/>
</dbReference>
<dbReference type="PROSITE" id="PS01081">
    <property type="entry name" value="HTH_TETR_1"/>
    <property type="match status" value="1"/>
</dbReference>
<sequence>MQEKRRKFKRQSAEERKQALVQATLDLVAEQGVQAATVRAISERAEVTQGLIRHYFSTKEELILAAYEYHMNALTDQASAAAEAEHDSARGKLAGFIRASLKPPVVDPRALALWAGFMTMLLRDPAMRQIHERSYVYFRNRLQALIAEALTEAGKTVTELRLRALAIACNAVVDGLWLEGGALPEAFGDDELPKIGLEAVGAIIDLPLDLG</sequence>
<proteinExistence type="predicted"/>
<dbReference type="PROSITE" id="PS50977">
    <property type="entry name" value="HTH_TETR_2"/>
    <property type="match status" value="1"/>
</dbReference>
<dbReference type="RefSeq" id="WP_058244720.1">
    <property type="nucleotide sequence ID" value="NZ_CYSB01000038.1"/>
</dbReference>
<keyword evidence="2" id="KW-0805">Transcription regulation</keyword>
<keyword evidence="1" id="KW-0678">Repressor</keyword>
<name>A0A0P1FNF3_9RHOB</name>
<evidence type="ECO:0000256" key="1">
    <source>
        <dbReference type="ARBA" id="ARBA00022491"/>
    </source>
</evidence>
<accession>A0A0P1FNF3</accession>
<dbReference type="PRINTS" id="PR00455">
    <property type="entry name" value="HTHTETR"/>
</dbReference>